<gene>
    <name evidence="5" type="ORF">IF1G_05774</name>
</gene>
<dbReference type="STRING" id="43265.A0A545VYS6"/>
<proteinExistence type="inferred from homology"/>
<evidence type="ECO:0000313" key="5">
    <source>
        <dbReference type="EMBL" id="TQV95945.1"/>
    </source>
</evidence>
<feature type="chain" id="PRO_5022137960" evidence="2">
    <location>
        <begin position="16"/>
        <end position="578"/>
    </location>
</feature>
<dbReference type="PANTHER" id="PTHR22935">
    <property type="entry name" value="PENICILLIN-BINDING PROTEIN"/>
    <property type="match status" value="1"/>
</dbReference>
<dbReference type="InterPro" id="IPR001466">
    <property type="entry name" value="Beta-lactam-related"/>
</dbReference>
<name>A0A545VYS6_9HYPO</name>
<evidence type="ECO:0000256" key="1">
    <source>
        <dbReference type="ARBA" id="ARBA00038473"/>
    </source>
</evidence>
<dbReference type="EMBL" id="SPUK01000007">
    <property type="protein sequence ID" value="TQV95945.1"/>
    <property type="molecule type" value="Genomic_DNA"/>
</dbReference>
<comment type="caution">
    <text evidence="5">The sequence shown here is derived from an EMBL/GenBank/DDBJ whole genome shotgun (WGS) entry which is preliminary data.</text>
</comment>
<accession>A0A545VYS6</accession>
<dbReference type="Pfam" id="PF00144">
    <property type="entry name" value="Beta-lactamase"/>
    <property type="match status" value="1"/>
</dbReference>
<feature type="domain" description="Beta-lactamase-like ARB-00930-like C-terminal" evidence="4">
    <location>
        <begin position="414"/>
        <end position="575"/>
    </location>
</feature>
<dbReference type="Gene3D" id="3.40.710.10">
    <property type="entry name" value="DD-peptidase/beta-lactamase superfamily"/>
    <property type="match status" value="1"/>
</dbReference>
<protein>
    <submittedName>
        <fullName evidence="5">Beta-lactamase family protein</fullName>
    </submittedName>
</protein>
<evidence type="ECO:0000259" key="3">
    <source>
        <dbReference type="Pfam" id="PF00144"/>
    </source>
</evidence>
<sequence length="578" mass="61785">MKLFPLLYSATLASCALDCRPEGPVLPKPFRLSDAATFRRAAIGLAHTFDAIVARRIEVPWETHNLSFSVAVVSADQADADAAPLWEYHHRAKGNVDGTDIIDADSQYLVGSITKVVTDYILLAAGLDLDVPVKTYLPLLDGAEWDSITLRMLASQTAGVPTNYGFSDFYFLKDVYLSLGFPPIHESDYPPCGVLGLNGGCTAQQLQIGLRDSYPVAPPGARPAYSNAAFALIALAVEAHTGLNYTQQVHSLVAQPLGLTSTRPSPGNAAKAVIPPGESGWGADYGVNAPQGGLVSSTADLSRLARALLSRTSALSPAQTRQWLKPASFSGNVASAVGMPWEVRRYTSLTPDHPHPIAVYAKSGTAPLYRSQLALVDEYGLGLVVLTAGDNGALGPIYDAALSALVGAADAVTREHAKAEYGRTFVGGGGNNTTTNETVRARLDLDEDSLLMSSLARGHADILAGWVKVLNESLGMFGPKVSDTVRLFPTELSENVTFEGDSGVVKEVWRLWPDALVPPAVDMPGSGLDRDDCLGWMMGDWVHYGGEPLDRVIFYRKGNKVMGFEVPFLRSGIMKALE</sequence>
<feature type="signal peptide" evidence="2">
    <location>
        <begin position="1"/>
        <end position="15"/>
    </location>
</feature>
<reference evidence="5 6" key="1">
    <citation type="journal article" date="2019" name="Appl. Microbiol. Biotechnol.">
        <title>Genome sequence of Isaria javanica and comparative genome analysis insights into family S53 peptidase evolution in fungal entomopathogens.</title>
        <authorList>
            <person name="Lin R."/>
            <person name="Zhang X."/>
            <person name="Xin B."/>
            <person name="Zou M."/>
            <person name="Gao Y."/>
            <person name="Qin F."/>
            <person name="Hu Q."/>
            <person name="Xie B."/>
            <person name="Cheng X."/>
        </authorList>
    </citation>
    <scope>NUCLEOTIDE SEQUENCE [LARGE SCALE GENOMIC DNA]</scope>
    <source>
        <strain evidence="5 6">IJ1G</strain>
    </source>
</reference>
<dbReference type="PROSITE" id="PS51257">
    <property type="entry name" value="PROKAR_LIPOPROTEIN"/>
    <property type="match status" value="1"/>
</dbReference>
<dbReference type="OrthoDB" id="6220758at2759"/>
<comment type="similarity">
    <text evidence="1">Belongs to the beta-lactamase family.</text>
</comment>
<dbReference type="PANTHER" id="PTHR22935:SF95">
    <property type="entry name" value="BETA-LACTAMASE-LIKE 1-RELATED"/>
    <property type="match status" value="1"/>
</dbReference>
<dbReference type="InterPro" id="IPR058664">
    <property type="entry name" value="ARB_00930-like_C"/>
</dbReference>
<evidence type="ECO:0000313" key="6">
    <source>
        <dbReference type="Proteomes" id="UP000315783"/>
    </source>
</evidence>
<keyword evidence="2" id="KW-0732">Signal</keyword>
<evidence type="ECO:0000256" key="2">
    <source>
        <dbReference type="SAM" id="SignalP"/>
    </source>
</evidence>
<dbReference type="InterPro" id="IPR051478">
    <property type="entry name" value="Beta-lactamase-like_AB/R"/>
</dbReference>
<dbReference type="AlphaFoldDB" id="A0A545VYS6"/>
<dbReference type="Pfam" id="PF26335">
    <property type="entry name" value="ARB_00930_C"/>
    <property type="match status" value="1"/>
</dbReference>
<dbReference type="Proteomes" id="UP000315783">
    <property type="component" value="Unassembled WGS sequence"/>
</dbReference>
<dbReference type="SUPFAM" id="SSF56601">
    <property type="entry name" value="beta-lactamase/transpeptidase-like"/>
    <property type="match status" value="1"/>
</dbReference>
<organism evidence="5 6">
    <name type="scientific">Cordyceps javanica</name>
    <dbReference type="NCBI Taxonomy" id="43265"/>
    <lineage>
        <taxon>Eukaryota</taxon>
        <taxon>Fungi</taxon>
        <taxon>Dikarya</taxon>
        <taxon>Ascomycota</taxon>
        <taxon>Pezizomycotina</taxon>
        <taxon>Sordariomycetes</taxon>
        <taxon>Hypocreomycetidae</taxon>
        <taxon>Hypocreales</taxon>
        <taxon>Cordycipitaceae</taxon>
        <taxon>Cordyceps</taxon>
    </lineage>
</organism>
<evidence type="ECO:0000259" key="4">
    <source>
        <dbReference type="Pfam" id="PF26335"/>
    </source>
</evidence>
<keyword evidence="6" id="KW-1185">Reference proteome</keyword>
<dbReference type="InterPro" id="IPR012338">
    <property type="entry name" value="Beta-lactam/transpept-like"/>
</dbReference>
<feature type="domain" description="Beta-lactamase-related" evidence="3">
    <location>
        <begin position="94"/>
        <end position="405"/>
    </location>
</feature>